<dbReference type="KEGG" id="pbj:VN24_00495"/>
<dbReference type="OrthoDB" id="1650886at2"/>
<evidence type="ECO:0000259" key="9">
    <source>
        <dbReference type="PROSITE" id="PS50850"/>
    </source>
</evidence>
<evidence type="ECO:0000256" key="2">
    <source>
        <dbReference type="ARBA" id="ARBA00022448"/>
    </source>
</evidence>
<evidence type="ECO:0000256" key="6">
    <source>
        <dbReference type="ARBA" id="ARBA00022989"/>
    </source>
</evidence>
<keyword evidence="3" id="KW-1003">Cell membrane</keyword>
<keyword evidence="5 8" id="KW-0812">Transmembrane</keyword>
<evidence type="ECO:0000256" key="4">
    <source>
        <dbReference type="ARBA" id="ARBA00022519"/>
    </source>
</evidence>
<dbReference type="Gene3D" id="1.20.1250.20">
    <property type="entry name" value="MFS general substrate transporter like domains"/>
    <property type="match status" value="2"/>
</dbReference>
<feature type="transmembrane region" description="Helical" evidence="8">
    <location>
        <begin position="204"/>
        <end position="221"/>
    </location>
</feature>
<dbReference type="PANTHER" id="PTHR23522:SF10">
    <property type="entry name" value="3-PHENYLPROPIONIC ACID TRANSPORTER-RELATED"/>
    <property type="match status" value="1"/>
</dbReference>
<keyword evidence="4" id="KW-0997">Cell inner membrane</keyword>
<dbReference type="STRING" id="1126833.VN24_00495"/>
<organism evidence="10 11">
    <name type="scientific">Paenibacillus beijingensis</name>
    <dbReference type="NCBI Taxonomy" id="1126833"/>
    <lineage>
        <taxon>Bacteria</taxon>
        <taxon>Bacillati</taxon>
        <taxon>Bacillota</taxon>
        <taxon>Bacilli</taxon>
        <taxon>Bacillales</taxon>
        <taxon>Paenibacillaceae</taxon>
        <taxon>Paenibacillus</taxon>
    </lineage>
</organism>
<feature type="transmembrane region" description="Helical" evidence="8">
    <location>
        <begin position="20"/>
        <end position="37"/>
    </location>
</feature>
<dbReference type="GO" id="GO:0015528">
    <property type="term" value="F:lactose:proton symporter activity"/>
    <property type="evidence" value="ECO:0007669"/>
    <property type="project" value="TreeGrafter"/>
</dbReference>
<feature type="transmembrane region" description="Helical" evidence="8">
    <location>
        <begin position="79"/>
        <end position="101"/>
    </location>
</feature>
<dbReference type="InterPro" id="IPR020846">
    <property type="entry name" value="MFS_dom"/>
</dbReference>
<comment type="subcellular location">
    <subcellularLocation>
        <location evidence="1">Cell inner membrane</location>
        <topology evidence="1">Multi-pass membrane protein</topology>
    </subcellularLocation>
</comment>
<feature type="transmembrane region" description="Helical" evidence="8">
    <location>
        <begin position="107"/>
        <end position="127"/>
    </location>
</feature>
<gene>
    <name evidence="10" type="ORF">VN24_00495</name>
</gene>
<feature type="transmembrane region" description="Helical" evidence="8">
    <location>
        <begin position="136"/>
        <end position="157"/>
    </location>
</feature>
<evidence type="ECO:0000256" key="5">
    <source>
        <dbReference type="ARBA" id="ARBA00022692"/>
    </source>
</evidence>
<accession>A0A0D5NQE2</accession>
<evidence type="ECO:0000313" key="10">
    <source>
        <dbReference type="EMBL" id="AJY77395.1"/>
    </source>
</evidence>
<keyword evidence="6 8" id="KW-1133">Transmembrane helix</keyword>
<feature type="transmembrane region" description="Helical" evidence="8">
    <location>
        <begin position="49"/>
        <end position="67"/>
    </location>
</feature>
<dbReference type="PIRSF" id="PIRSF004925">
    <property type="entry name" value="HcaT"/>
    <property type="match status" value="1"/>
</dbReference>
<evidence type="ECO:0000256" key="8">
    <source>
        <dbReference type="SAM" id="Phobius"/>
    </source>
</evidence>
<dbReference type="SUPFAM" id="SSF103473">
    <property type="entry name" value="MFS general substrate transporter"/>
    <property type="match status" value="1"/>
</dbReference>
<evidence type="ECO:0000256" key="3">
    <source>
        <dbReference type="ARBA" id="ARBA00022475"/>
    </source>
</evidence>
<dbReference type="HOGENOM" id="CLU_013133_6_1_9"/>
<feature type="transmembrane region" description="Helical" evidence="8">
    <location>
        <begin position="163"/>
        <end position="183"/>
    </location>
</feature>
<proteinExistence type="predicted"/>
<dbReference type="PANTHER" id="PTHR23522">
    <property type="entry name" value="BLL5896 PROTEIN"/>
    <property type="match status" value="1"/>
</dbReference>
<keyword evidence="2" id="KW-0813">Transport</keyword>
<reference evidence="10 11" key="1">
    <citation type="journal article" date="2015" name="J. Biotechnol.">
        <title>Complete genome sequence of Paenibacillus beijingensis 7188(T) (=DSM 24997(T)), a novel rhizobacterium from jujube garden soil.</title>
        <authorList>
            <person name="Kwak Y."/>
            <person name="Shin J.H."/>
        </authorList>
    </citation>
    <scope>NUCLEOTIDE SEQUENCE [LARGE SCALE GENOMIC DNA]</scope>
    <source>
        <strain evidence="10 11">DSM 24997</strain>
    </source>
</reference>
<feature type="transmembrane region" description="Helical" evidence="8">
    <location>
        <begin position="296"/>
        <end position="319"/>
    </location>
</feature>
<evidence type="ECO:0000313" key="11">
    <source>
        <dbReference type="Proteomes" id="UP000032633"/>
    </source>
</evidence>
<dbReference type="GO" id="GO:0030395">
    <property type="term" value="F:lactose binding"/>
    <property type="evidence" value="ECO:0007669"/>
    <property type="project" value="TreeGrafter"/>
</dbReference>
<evidence type="ECO:0000256" key="1">
    <source>
        <dbReference type="ARBA" id="ARBA00004429"/>
    </source>
</evidence>
<dbReference type="InterPro" id="IPR024989">
    <property type="entry name" value="MFS_assoc_dom"/>
</dbReference>
<dbReference type="PROSITE" id="PS50850">
    <property type="entry name" value="MFS"/>
    <property type="match status" value="1"/>
</dbReference>
<feature type="transmembrane region" description="Helical" evidence="8">
    <location>
        <begin position="272"/>
        <end position="290"/>
    </location>
</feature>
<dbReference type="Proteomes" id="UP000032633">
    <property type="component" value="Chromosome"/>
</dbReference>
<dbReference type="Pfam" id="PF12832">
    <property type="entry name" value="MFS_1_like"/>
    <property type="match status" value="1"/>
</dbReference>
<feature type="domain" description="Major facilitator superfamily (MFS) profile" evidence="9">
    <location>
        <begin position="198"/>
        <end position="386"/>
    </location>
</feature>
<dbReference type="EMBL" id="CP011058">
    <property type="protein sequence ID" value="AJY77395.1"/>
    <property type="molecule type" value="Genomic_DNA"/>
</dbReference>
<keyword evidence="7 8" id="KW-0472">Membrane</keyword>
<dbReference type="GO" id="GO:0005886">
    <property type="term" value="C:plasma membrane"/>
    <property type="evidence" value="ECO:0007669"/>
    <property type="project" value="UniProtKB-SubCell"/>
</dbReference>
<keyword evidence="11" id="KW-1185">Reference proteome</keyword>
<name>A0A0D5NQE2_9BACL</name>
<reference evidence="11" key="2">
    <citation type="submission" date="2015-03" db="EMBL/GenBank/DDBJ databases">
        <title>Genome sequence of Paenibacillus beijingensis strain DSM 24997T.</title>
        <authorList>
            <person name="Kwak Y."/>
            <person name="Shin J.-H."/>
        </authorList>
    </citation>
    <scope>NUCLEOTIDE SEQUENCE [LARGE SCALE GENOMIC DNA]</scope>
    <source>
        <strain evidence="11">DSM 24997</strain>
    </source>
</reference>
<dbReference type="PATRIC" id="fig|1126833.4.peg.117"/>
<evidence type="ECO:0000256" key="7">
    <source>
        <dbReference type="ARBA" id="ARBA00023136"/>
    </source>
</evidence>
<feature type="transmembrane region" description="Helical" evidence="8">
    <location>
        <begin position="331"/>
        <end position="354"/>
    </location>
</feature>
<protein>
    <submittedName>
        <fullName evidence="10">MFS transporter</fullName>
    </submittedName>
</protein>
<feature type="transmembrane region" description="Helical" evidence="8">
    <location>
        <begin position="360"/>
        <end position="378"/>
    </location>
</feature>
<feature type="transmembrane region" description="Helical" evidence="8">
    <location>
        <begin position="241"/>
        <end position="260"/>
    </location>
</feature>
<sequence length="386" mass="42898">MEGVSAATARQAWMLRMYTFAIYTTQALLVSYFPLYFLSKGFNEQQIGVLYSSGPLISILANLLMGAASDKYRTIRKVLILLLFGQLVAAACLLPASSFWAVVTIMFFFYFCQTPMVPLTDSLIVLASPHIKQPYALIRIFGSIGFCVSAYFLGLILKAVGTQWTVAVCIATIIATLLIAFLMRDYQGTMRKMDFSGFFRLVRKPDVVLFFSIVLIVSIAHRMNEGFLGVTMNKMGASDTLVGAAWSMSSLSEIPILYLMGKYGHRYKELPLLFFASVLYALRFWLNGHITTPYGFVLTQLLHSVTFGIFFSTALRYVAQIIPDEYRSSGMALFAIVWTGFAGVISGLFGGYLYQQYGSGLFFDVAAALALLAGLMFIGKHMLARR</sequence>
<dbReference type="InterPro" id="IPR026032">
    <property type="entry name" value="HcaT-like"/>
</dbReference>
<dbReference type="InterPro" id="IPR036259">
    <property type="entry name" value="MFS_trans_sf"/>
</dbReference>
<dbReference type="AlphaFoldDB" id="A0A0D5NQE2"/>